<accession>A0A1H8LY33</accession>
<keyword evidence="3" id="KW-1185">Reference proteome</keyword>
<evidence type="ECO:0000313" key="3">
    <source>
        <dbReference type="Proteomes" id="UP000198761"/>
    </source>
</evidence>
<dbReference type="InterPro" id="IPR054195">
    <property type="entry name" value="DUF6900"/>
</dbReference>
<sequence>MNDKAAHLDQTNALLAEIARTHLGLPTLEERRSDSLDFHDLAVWSVKAALEAAFEAGRRAAKEG</sequence>
<name>A0A1H8LY33_9RHOB</name>
<feature type="domain" description="DUF6900" evidence="1">
    <location>
        <begin position="11"/>
        <end position="61"/>
    </location>
</feature>
<protein>
    <recommendedName>
        <fullName evidence="1">DUF6900 domain-containing protein</fullName>
    </recommendedName>
</protein>
<evidence type="ECO:0000259" key="1">
    <source>
        <dbReference type="Pfam" id="PF21841"/>
    </source>
</evidence>
<dbReference type="AlphaFoldDB" id="A0A1H8LY33"/>
<proteinExistence type="predicted"/>
<dbReference type="Proteomes" id="UP000198761">
    <property type="component" value="Unassembled WGS sequence"/>
</dbReference>
<gene>
    <name evidence="2" type="ORF">SAMN04488103_1123</name>
</gene>
<dbReference type="Pfam" id="PF21841">
    <property type="entry name" value="DUF6900"/>
    <property type="match status" value="1"/>
</dbReference>
<reference evidence="2 3" key="1">
    <citation type="submission" date="2016-10" db="EMBL/GenBank/DDBJ databases">
        <authorList>
            <person name="de Groot N.N."/>
        </authorList>
    </citation>
    <scope>NUCLEOTIDE SEQUENCE [LARGE SCALE GENOMIC DNA]</scope>
    <source>
        <strain evidence="2 3">DSM 3857</strain>
    </source>
</reference>
<dbReference type="RefSeq" id="WP_091303275.1">
    <property type="nucleotide sequence ID" value="NZ_FOCE01000012.1"/>
</dbReference>
<evidence type="ECO:0000313" key="2">
    <source>
        <dbReference type="EMBL" id="SEO09798.1"/>
    </source>
</evidence>
<dbReference type="OrthoDB" id="7778819at2"/>
<organism evidence="2 3">
    <name type="scientific">Gemmobacter aquatilis</name>
    <dbReference type="NCBI Taxonomy" id="933059"/>
    <lineage>
        <taxon>Bacteria</taxon>
        <taxon>Pseudomonadati</taxon>
        <taxon>Pseudomonadota</taxon>
        <taxon>Alphaproteobacteria</taxon>
        <taxon>Rhodobacterales</taxon>
        <taxon>Paracoccaceae</taxon>
        <taxon>Gemmobacter</taxon>
    </lineage>
</organism>
<dbReference type="EMBL" id="FOCE01000012">
    <property type="protein sequence ID" value="SEO09798.1"/>
    <property type="molecule type" value="Genomic_DNA"/>
</dbReference>